<keyword evidence="7" id="KW-1185">Reference proteome</keyword>
<evidence type="ECO:0000313" key="6">
    <source>
        <dbReference type="EMBL" id="SFG39514.1"/>
    </source>
</evidence>
<dbReference type="SUPFAM" id="SSF51412">
    <property type="entry name" value="Inosine monophosphate dehydrogenase (IMPDH)"/>
    <property type="match status" value="1"/>
</dbReference>
<evidence type="ECO:0000256" key="2">
    <source>
        <dbReference type="ARBA" id="ARBA00013457"/>
    </source>
</evidence>
<dbReference type="STRING" id="341036.SAMN05660649_01548"/>
<dbReference type="RefSeq" id="WP_092470320.1">
    <property type="nucleotide sequence ID" value="NZ_FOOX01000004.1"/>
</dbReference>
<reference evidence="7" key="1">
    <citation type="submission" date="2016-10" db="EMBL/GenBank/DDBJ databases">
        <authorList>
            <person name="Varghese N."/>
            <person name="Submissions S."/>
        </authorList>
    </citation>
    <scope>NUCLEOTIDE SEQUENCE [LARGE SCALE GENOMIC DNA]</scope>
    <source>
        <strain evidence="7">DSM 17038</strain>
    </source>
</reference>
<protein>
    <recommendedName>
        <fullName evidence="2">Probable nitronate monooxygenase</fullName>
    </recommendedName>
</protein>
<evidence type="ECO:0000256" key="5">
    <source>
        <dbReference type="ARBA" id="ARBA00023002"/>
    </source>
</evidence>
<proteinExistence type="predicted"/>
<accession>A0A1I2RFR4</accession>
<organism evidence="6 7">
    <name type="scientific">Desulfotruncus arcticus DSM 17038</name>
    <dbReference type="NCBI Taxonomy" id="1121424"/>
    <lineage>
        <taxon>Bacteria</taxon>
        <taxon>Bacillati</taxon>
        <taxon>Bacillota</taxon>
        <taxon>Clostridia</taxon>
        <taxon>Eubacteriales</taxon>
        <taxon>Desulfallaceae</taxon>
        <taxon>Desulfotruncus</taxon>
    </lineage>
</organism>
<evidence type="ECO:0000256" key="1">
    <source>
        <dbReference type="ARBA" id="ARBA00003535"/>
    </source>
</evidence>
<sequence length="328" mass="34468">MITSNKEVLGEGEAIRTRVCDLLEIEYPVLQGGMAWVSTAELVAAVSEGGGLGIIGSGQAPPDWVREQVKKTKAITGRPFGVNVMLLSPYASEIMELLVEEKVAVVTTGAGNPGKFVERLHGAGVKVIPVVSSVALAKRLARSGVDALIAEGMESGGHIGDLTTMALVPQIVDAVDLPVIAAGGIFDGRGMAAAMMLGAEGVQMGTRFICAAECTVHARVKDMVIKARDRDTIVTGRPTGHPVRVLKNKLTRQFLELEERCAGGEEFERLGAGRLKLAMQSGDVEMGSVMAGQVSSMVRNIQPSRDIIAEVVTGAEQVIKGVSGRVVS</sequence>
<dbReference type="OrthoDB" id="9778912at2"/>
<name>A0A1I2RFR4_9FIRM</name>
<dbReference type="Gene3D" id="3.20.20.70">
    <property type="entry name" value="Aldolase class I"/>
    <property type="match status" value="1"/>
</dbReference>
<keyword evidence="3" id="KW-0285">Flavoprotein</keyword>
<dbReference type="GO" id="GO:0018580">
    <property type="term" value="F:nitronate monooxygenase activity"/>
    <property type="evidence" value="ECO:0007669"/>
    <property type="project" value="InterPro"/>
</dbReference>
<evidence type="ECO:0000313" key="7">
    <source>
        <dbReference type="Proteomes" id="UP000199337"/>
    </source>
</evidence>
<dbReference type="Proteomes" id="UP000199337">
    <property type="component" value="Unassembled WGS sequence"/>
</dbReference>
<evidence type="ECO:0000256" key="3">
    <source>
        <dbReference type="ARBA" id="ARBA00022630"/>
    </source>
</evidence>
<keyword evidence="4" id="KW-0288">FMN</keyword>
<dbReference type="NCBIfam" id="TIGR03151">
    <property type="entry name" value="enACPred_II"/>
    <property type="match status" value="1"/>
</dbReference>
<dbReference type="PANTHER" id="PTHR32332:SF20">
    <property type="entry name" value="2-NITROPROPANE DIOXYGENASE-LIKE PROTEIN"/>
    <property type="match status" value="1"/>
</dbReference>
<dbReference type="InterPro" id="IPR017569">
    <property type="entry name" value="Enoyl_ACP_red-II_put"/>
</dbReference>
<dbReference type="InterPro" id="IPR013785">
    <property type="entry name" value="Aldolase_TIM"/>
</dbReference>
<dbReference type="CDD" id="cd04730">
    <property type="entry name" value="NPD_like"/>
    <property type="match status" value="1"/>
</dbReference>
<dbReference type="Pfam" id="PF03060">
    <property type="entry name" value="NMO"/>
    <property type="match status" value="2"/>
</dbReference>
<dbReference type="EMBL" id="FOOX01000004">
    <property type="protein sequence ID" value="SFG39514.1"/>
    <property type="molecule type" value="Genomic_DNA"/>
</dbReference>
<comment type="function">
    <text evidence="1">Nitronate monooxygenase that uses molecular oxygen to catalyze the oxidative denitrification of alkyl nitronates. Acts on propionate 3-nitronate (P3N), the presumed physiological substrate. Probably functions in the detoxification of P3N, a metabolic poison produced by plants and fungi as a defense mechanism.</text>
</comment>
<gene>
    <name evidence="6" type="ORF">SAMN05660649_01548</name>
</gene>
<dbReference type="AlphaFoldDB" id="A0A1I2RFR4"/>
<dbReference type="PANTHER" id="PTHR32332">
    <property type="entry name" value="2-NITROPROPANE DIOXYGENASE"/>
    <property type="match status" value="1"/>
</dbReference>
<dbReference type="InterPro" id="IPR004136">
    <property type="entry name" value="NMO"/>
</dbReference>
<keyword evidence="5" id="KW-0560">Oxidoreductase</keyword>
<evidence type="ECO:0000256" key="4">
    <source>
        <dbReference type="ARBA" id="ARBA00022643"/>
    </source>
</evidence>